<dbReference type="AlphaFoldDB" id="A0A516IPK8"/>
<organism evidence="1 2">
    <name type="scientific">Sphingomonas xanthus</name>
    <dbReference type="NCBI Taxonomy" id="2594473"/>
    <lineage>
        <taxon>Bacteria</taxon>
        <taxon>Pseudomonadati</taxon>
        <taxon>Pseudomonadota</taxon>
        <taxon>Alphaproteobacteria</taxon>
        <taxon>Sphingomonadales</taxon>
        <taxon>Sphingomonadaceae</taxon>
        <taxon>Sphingomonas</taxon>
    </lineage>
</organism>
<accession>A0A516IPK8</accession>
<dbReference type="OrthoDB" id="7205516at2"/>
<proteinExistence type="predicted"/>
<sequence>MIQNLQGLDEVLHPQVWDVVDCWVADASAEDRAWLREKIRITAFGRRAVKRKKKLGKGVSDDRARQAYDALLPSDVVLRHAWLFKQSWVEESADELDDDDLDFRKREERISALRGEAVSEVFAEGGVVAVMRLAEMGQAQHNVGWFLSSSLADAEQLKDALKQIVNGKPIEGTKASVVGGALAEARNRGLDVLSSIVAGEGADTAVPILLAAPFDRLTWDVAEKAGLAGRYWKEITPGWNRTEDDIRHAVKKLVEAGRPRAAFQFAHFELKELQPRDLFNLLDAIRRGSDEAAGTYLLDPHDLRGAFELLNASGQMSTDEMAGLEFAFIDVLDDDEGVGLVNLGRQIEAHPELFVQAVRYVYRRDDEGNDTPELEISEEQNSARANSCYRLLERLGAIPWHDENGELCAERIVNWVEQVRAGCAAVARSGVGDSHIGQLLSHAPAAEDGVWPCMPVRDALEQVANEDLGRGLQIAKRNSRGAHWRGEGGAQERAIAAKYAGWAKAMEYTHPRVAAILHELELSYLHEAEWEDNEAKIMRRMRY</sequence>
<reference evidence="1 2" key="1">
    <citation type="submission" date="2019-07" db="EMBL/GenBank/DDBJ databases">
        <title>Sphingomonas AE3 Genome sequencing and assembly.</title>
        <authorList>
            <person name="Kim H."/>
        </authorList>
    </citation>
    <scope>NUCLEOTIDE SEQUENCE [LARGE SCALE GENOMIC DNA]</scope>
    <source>
        <strain evidence="1 2">AE3</strain>
    </source>
</reference>
<dbReference type="EMBL" id="CP041659">
    <property type="protein sequence ID" value="QDP18694.1"/>
    <property type="molecule type" value="Genomic_DNA"/>
</dbReference>
<keyword evidence="2" id="KW-1185">Reference proteome</keyword>
<name>A0A516IPK8_9SPHN</name>
<gene>
    <name evidence="1" type="ORF">FMM02_01205</name>
</gene>
<protein>
    <submittedName>
        <fullName evidence="1">Uncharacterized protein</fullName>
    </submittedName>
</protein>
<dbReference type="KEGG" id="sxa:FMM02_01205"/>
<dbReference type="Proteomes" id="UP000321857">
    <property type="component" value="Chromosome"/>
</dbReference>
<evidence type="ECO:0000313" key="1">
    <source>
        <dbReference type="EMBL" id="QDP18694.1"/>
    </source>
</evidence>
<evidence type="ECO:0000313" key="2">
    <source>
        <dbReference type="Proteomes" id="UP000321857"/>
    </source>
</evidence>
<dbReference type="RefSeq" id="WP_147493156.1">
    <property type="nucleotide sequence ID" value="NZ_CP041659.1"/>
</dbReference>